<sequence>MEGQEAIHGEKCETSGEREVRGMRGAFDMHRIFFLPELCSATTIKVATIFAVVISPEGQEGGGVHEQHRCNGYRAQVTAGMQPFTFLTDTARSPSFPPPTPSTFGSAHTESEKAVRAIAKEIG</sequence>
<comment type="caution">
    <text evidence="2">The sequence shown here is derived from an EMBL/GenBank/DDBJ whole genome shotgun (WGS) entry which is preliminary data.</text>
</comment>
<gene>
    <name evidence="2" type="ORF">E2C01_045675</name>
</gene>
<keyword evidence="3" id="KW-1185">Reference proteome</keyword>
<feature type="region of interest" description="Disordered" evidence="1">
    <location>
        <begin position="91"/>
        <end position="111"/>
    </location>
</feature>
<organism evidence="2 3">
    <name type="scientific">Portunus trituberculatus</name>
    <name type="common">Swimming crab</name>
    <name type="synonym">Neptunus trituberculatus</name>
    <dbReference type="NCBI Taxonomy" id="210409"/>
    <lineage>
        <taxon>Eukaryota</taxon>
        <taxon>Metazoa</taxon>
        <taxon>Ecdysozoa</taxon>
        <taxon>Arthropoda</taxon>
        <taxon>Crustacea</taxon>
        <taxon>Multicrustacea</taxon>
        <taxon>Malacostraca</taxon>
        <taxon>Eumalacostraca</taxon>
        <taxon>Eucarida</taxon>
        <taxon>Decapoda</taxon>
        <taxon>Pleocyemata</taxon>
        <taxon>Brachyura</taxon>
        <taxon>Eubrachyura</taxon>
        <taxon>Portunoidea</taxon>
        <taxon>Portunidae</taxon>
        <taxon>Portuninae</taxon>
        <taxon>Portunus</taxon>
    </lineage>
</organism>
<dbReference type="EMBL" id="VSRR010010437">
    <property type="protein sequence ID" value="MPC51821.1"/>
    <property type="molecule type" value="Genomic_DNA"/>
</dbReference>
<protein>
    <submittedName>
        <fullName evidence="2">Uncharacterized protein</fullName>
    </submittedName>
</protein>
<dbReference type="Proteomes" id="UP000324222">
    <property type="component" value="Unassembled WGS sequence"/>
</dbReference>
<evidence type="ECO:0000313" key="2">
    <source>
        <dbReference type="EMBL" id="MPC51821.1"/>
    </source>
</evidence>
<dbReference type="AlphaFoldDB" id="A0A5B7FWE8"/>
<name>A0A5B7FWE8_PORTR</name>
<evidence type="ECO:0000313" key="3">
    <source>
        <dbReference type="Proteomes" id="UP000324222"/>
    </source>
</evidence>
<reference evidence="2 3" key="1">
    <citation type="submission" date="2019-05" db="EMBL/GenBank/DDBJ databases">
        <title>Another draft genome of Portunus trituberculatus and its Hox gene families provides insights of decapod evolution.</title>
        <authorList>
            <person name="Jeong J.-H."/>
            <person name="Song I."/>
            <person name="Kim S."/>
            <person name="Choi T."/>
            <person name="Kim D."/>
            <person name="Ryu S."/>
            <person name="Kim W."/>
        </authorList>
    </citation>
    <scope>NUCLEOTIDE SEQUENCE [LARGE SCALE GENOMIC DNA]</scope>
    <source>
        <tissue evidence="2">Muscle</tissue>
    </source>
</reference>
<proteinExistence type="predicted"/>
<evidence type="ECO:0000256" key="1">
    <source>
        <dbReference type="SAM" id="MobiDB-lite"/>
    </source>
</evidence>
<accession>A0A5B7FWE8</accession>